<keyword evidence="3" id="KW-0808">Transferase</keyword>
<evidence type="ECO:0000313" key="3">
    <source>
        <dbReference type="EMBL" id="MBB3019314.1"/>
    </source>
</evidence>
<dbReference type="GO" id="GO:0016757">
    <property type="term" value="F:glycosyltransferase activity"/>
    <property type="evidence" value="ECO:0007669"/>
    <property type="project" value="UniProtKB-KW"/>
</dbReference>
<organism evidence="3 4">
    <name type="scientific">Microvirga lupini</name>
    <dbReference type="NCBI Taxonomy" id="420324"/>
    <lineage>
        <taxon>Bacteria</taxon>
        <taxon>Pseudomonadati</taxon>
        <taxon>Pseudomonadota</taxon>
        <taxon>Alphaproteobacteria</taxon>
        <taxon>Hyphomicrobiales</taxon>
        <taxon>Methylobacteriaceae</taxon>
        <taxon>Microvirga</taxon>
    </lineage>
</organism>
<comment type="caution">
    <text evidence="3">The sequence shown here is derived from an EMBL/GenBank/DDBJ whole genome shotgun (WGS) entry which is preliminary data.</text>
</comment>
<accession>A0A7W4VLD6</accession>
<sequence length="229" mass="25346">MQPHDFWQEIHPPSTFERQPAEGHRGFYPAEFEDGRQLRLPIRELVDGEHALASLIINQAGFAVEDALCASLAEKVRVFEPEVVVGLPTLGLTLASGTARKLGQSRYVPLGTSRKFWYREDLSVPLTSITSPEQLKRLYLDPRMLPVIENRRVLLVDDVISSGRSMAAALELLAACGVRPVAIGAAMLQTDAWREKLAAISPEWPERAVGVLRTPRLKRTATGGWAPAF</sequence>
<gene>
    <name evidence="3" type="ORF">FHR70_002379</name>
</gene>
<keyword evidence="3" id="KW-0328">Glycosyltransferase</keyword>
<evidence type="ECO:0000313" key="4">
    <source>
        <dbReference type="Proteomes" id="UP000532010"/>
    </source>
</evidence>
<dbReference type="Pfam" id="PF00156">
    <property type="entry name" value="Pribosyltran"/>
    <property type="match status" value="1"/>
</dbReference>
<evidence type="ECO:0000259" key="2">
    <source>
        <dbReference type="Pfam" id="PF00156"/>
    </source>
</evidence>
<dbReference type="Gene3D" id="3.40.50.2020">
    <property type="match status" value="1"/>
</dbReference>
<dbReference type="RefSeq" id="WP_183450363.1">
    <property type="nucleotide sequence ID" value="NZ_JACHWB010000003.1"/>
</dbReference>
<feature type="domain" description="Phosphoribosyltransferase" evidence="2">
    <location>
        <begin position="79"/>
        <end position="196"/>
    </location>
</feature>
<dbReference type="AlphaFoldDB" id="A0A7W4VLD6"/>
<dbReference type="NCBIfam" id="NF004689">
    <property type="entry name" value="PRK06031.1"/>
    <property type="match status" value="1"/>
</dbReference>
<protein>
    <submittedName>
        <fullName evidence="3">Adenine/guanine phosphoribosyltransferase-like PRPP-binding protein</fullName>
    </submittedName>
</protein>
<dbReference type="CDD" id="cd06223">
    <property type="entry name" value="PRTases_typeI"/>
    <property type="match status" value="1"/>
</dbReference>
<dbReference type="EMBL" id="JACHWB010000003">
    <property type="protein sequence ID" value="MBB3019314.1"/>
    <property type="molecule type" value="Genomic_DNA"/>
</dbReference>
<keyword evidence="4" id="KW-1185">Reference proteome</keyword>
<evidence type="ECO:0000256" key="1">
    <source>
        <dbReference type="SAM" id="MobiDB-lite"/>
    </source>
</evidence>
<dbReference type="SUPFAM" id="SSF53271">
    <property type="entry name" value="PRTase-like"/>
    <property type="match status" value="1"/>
</dbReference>
<dbReference type="PANTHER" id="PTHR43218">
    <property type="entry name" value="PHOSPHORIBOSYLTRANSFERASE-RELATED"/>
    <property type="match status" value="1"/>
</dbReference>
<dbReference type="InterPro" id="IPR029057">
    <property type="entry name" value="PRTase-like"/>
</dbReference>
<feature type="region of interest" description="Disordered" evidence="1">
    <location>
        <begin position="1"/>
        <end position="23"/>
    </location>
</feature>
<reference evidence="3 4" key="1">
    <citation type="submission" date="2020-08" db="EMBL/GenBank/DDBJ databases">
        <title>The Agave Microbiome: Exploring the role of microbial communities in plant adaptations to desert environments.</title>
        <authorList>
            <person name="Partida-Martinez L.P."/>
        </authorList>
    </citation>
    <scope>NUCLEOTIDE SEQUENCE [LARGE SCALE GENOMIC DNA]</scope>
    <source>
        <strain evidence="3 4">AT3.9</strain>
    </source>
</reference>
<dbReference type="PANTHER" id="PTHR43218:SF1">
    <property type="entry name" value="PHOSPHORIBOSYLTRANSFERASE"/>
    <property type="match status" value="1"/>
</dbReference>
<dbReference type="Proteomes" id="UP000532010">
    <property type="component" value="Unassembled WGS sequence"/>
</dbReference>
<dbReference type="InterPro" id="IPR000836">
    <property type="entry name" value="PRTase_dom"/>
</dbReference>
<name>A0A7W4VLD6_9HYPH</name>
<proteinExistence type="predicted"/>